<keyword evidence="1" id="KW-0472">Membrane</keyword>
<name>A0A0J0XBD4_9TREE</name>
<evidence type="ECO:0000313" key="4">
    <source>
        <dbReference type="Proteomes" id="UP000053611"/>
    </source>
</evidence>
<keyword evidence="1" id="KW-0812">Transmembrane</keyword>
<accession>A0A0J0XBD4</accession>
<evidence type="ECO:0000313" key="3">
    <source>
        <dbReference type="EMBL" id="KLT38383.1"/>
    </source>
</evidence>
<keyword evidence="4" id="KW-1185">Reference proteome</keyword>
<proteinExistence type="predicted"/>
<feature type="transmembrane region" description="Helical" evidence="1">
    <location>
        <begin position="1083"/>
        <end position="1103"/>
    </location>
</feature>
<dbReference type="InterPro" id="IPR018849">
    <property type="entry name" value="Urb2/Npa2_C"/>
</dbReference>
<feature type="domain" description="Nucleolar 27S pre-rRNA processing Urb2/Npa2 C-terminal" evidence="2">
    <location>
        <begin position="1062"/>
        <end position="1289"/>
    </location>
</feature>
<feature type="transmembrane region" description="Helical" evidence="1">
    <location>
        <begin position="1126"/>
        <end position="1145"/>
    </location>
</feature>
<organism evidence="3 4">
    <name type="scientific">Cutaneotrichosporon oleaginosum</name>
    <dbReference type="NCBI Taxonomy" id="879819"/>
    <lineage>
        <taxon>Eukaryota</taxon>
        <taxon>Fungi</taxon>
        <taxon>Dikarya</taxon>
        <taxon>Basidiomycota</taxon>
        <taxon>Agaricomycotina</taxon>
        <taxon>Tremellomycetes</taxon>
        <taxon>Trichosporonales</taxon>
        <taxon>Trichosporonaceae</taxon>
        <taxon>Cutaneotrichosporon</taxon>
    </lineage>
</organism>
<sequence length="1291" mass="134354">MVTAPLTGSALIKALKGASDPPVAGGPTKIALAAAAWADEGLVVPRKADVIRDWVLEAWARPKTGQSAIANADYHQLLVDVSKACAAPALAPLSLLGTYISSAVDDNELGRAAAESLPLLFGEGVKSDAWADMLGRLVTALETGPWNSLAPAARLICSGLATSLPTSPNAKKIAQSLHAKLPAVAGALHAHPQFSEVISPILPALFFPLGVLQTVEPLKQLLSHLLPPSPSPTSESLSPALGFVPVALSAFIDATKQHQYTLYGKADKDKPLEVYIADRTRAAVIPALGAALDLLNRLEDGALARPSSSTAAPALGFALWSSRLALWERVLQWGGYLETDSKAAALVTAEARRGSTALAMYGATEGQGAEEGLAGRVLRTLDALERLDHARSALGTDVVGWCLAAPERCHLPARTLLASILRYHVLTHSLEQYFVLLADAIRGLFDPSLPSEALDPLYTLVATGPLTERAFRADLSAAVRGVNLGGRRGAVWASILRLLAARAREGLEGAETGGKRKRGVSPCGARLAAVLSRLVKVMLDASARARAGDDEEVVQEAVAAFGDEWPAVAEGKKKRKSMGGDDAAELLFAARLRVARAAGLLHRDEEFITRTQLASVAATFTLPELRLEAFHFLYTALALRQEAAVDSGVIDALLPTLTASSKKAWSGRDANVSEKTLAAAAWTLAAEGGLSVFETALPAQLDTLASTIVARTGPVEEDEGLSVRRALARVLGTAETWELSSLRAALLRALVTAAKEGGGFAVLAASPAPWLSKSARGALIAAAYEADANAEPGTRDAIRAWLARLAEGDVLGPLTQASTLKHLLKTAAGAEDATLELVALGFTSVVKTAARDPAPLTAAIGVLKKPYKAMDVRSRAAAAFFDAANPSGWEGELRAAAESLASEARKNLPASTLGADPARLRAHLSLARFEARLGRAVESGNLLPAVLASRDPAAATPALEAIALASDTDTTLAAYLTLRSFGGTALDAAFAGIAASLTAEAYAAAFAALLPLLPRAGALRATRILISAPVSGSGRALAAVLPALLSALEGAAATHDAAVLEETLRVVSALTDDRTGLLRPTDAAILFAVLSTILLPGAAPTAAPDADIVPLALAPLLTLTRHRGDLLVAHLPSVVGTLAAFFPLLQRARAGLRHKARRPWWFAMGTEQVATAHAALLARTLSSLAVAKIGTGTRTLAGPLAKHAPAILVAYARAASDPWAALPPAVRRELEPGLFALADVITAGGRADGRGREGEGVGVPFGLGEAHGEAEREVWAEVWKTWARKRYTGRG</sequence>
<dbReference type="EMBL" id="KQ087313">
    <property type="protein sequence ID" value="KLT38383.1"/>
    <property type="molecule type" value="Genomic_DNA"/>
</dbReference>
<protein>
    <recommendedName>
        <fullName evidence="2">Nucleolar 27S pre-rRNA processing Urb2/Npa2 C-terminal domain-containing protein</fullName>
    </recommendedName>
</protein>
<evidence type="ECO:0000256" key="1">
    <source>
        <dbReference type="SAM" id="Phobius"/>
    </source>
</evidence>
<dbReference type="RefSeq" id="XP_018274874.1">
    <property type="nucleotide sequence ID" value="XM_018427082.1"/>
</dbReference>
<dbReference type="OrthoDB" id="2571097at2759"/>
<dbReference type="STRING" id="879819.A0A0J0XBD4"/>
<reference evidence="3 4" key="1">
    <citation type="submission" date="2015-03" db="EMBL/GenBank/DDBJ databases">
        <title>Genomics and transcriptomics of the oil-accumulating basidiomycete yeast T. oleaginosus allow insights into substrate utilization and the diverse evolutionary trajectories of mating systems in fungi.</title>
        <authorList>
            <consortium name="DOE Joint Genome Institute"/>
            <person name="Kourist R."/>
            <person name="Kracht O."/>
            <person name="Bracharz F."/>
            <person name="Lipzen A."/>
            <person name="Nolan M."/>
            <person name="Ohm R."/>
            <person name="Grigoriev I."/>
            <person name="Sun S."/>
            <person name="Heitman J."/>
            <person name="Bruck T."/>
            <person name="Nowrousian M."/>
        </authorList>
    </citation>
    <scope>NUCLEOTIDE SEQUENCE [LARGE SCALE GENOMIC DNA]</scope>
    <source>
        <strain evidence="3 4">IBC0246</strain>
    </source>
</reference>
<dbReference type="Pfam" id="PF10441">
    <property type="entry name" value="Urb2"/>
    <property type="match status" value="1"/>
</dbReference>
<dbReference type="Proteomes" id="UP000053611">
    <property type="component" value="Unassembled WGS sequence"/>
</dbReference>
<evidence type="ECO:0000259" key="2">
    <source>
        <dbReference type="Pfam" id="PF10441"/>
    </source>
</evidence>
<feature type="transmembrane region" description="Helical" evidence="1">
    <location>
        <begin position="988"/>
        <end position="1013"/>
    </location>
</feature>
<dbReference type="GeneID" id="28987685"/>
<gene>
    <name evidence="3" type="ORF">CC85DRAFT_331661</name>
</gene>
<keyword evidence="1" id="KW-1133">Transmembrane helix</keyword>